<dbReference type="Pfam" id="PF01753">
    <property type="entry name" value="zf-MYND"/>
    <property type="match status" value="1"/>
</dbReference>
<dbReference type="PROSITE" id="PS01360">
    <property type="entry name" value="ZF_MYND_1"/>
    <property type="match status" value="1"/>
</dbReference>
<evidence type="ECO:0000256" key="1">
    <source>
        <dbReference type="ARBA" id="ARBA00022723"/>
    </source>
</evidence>
<evidence type="ECO:0000259" key="5">
    <source>
        <dbReference type="PROSITE" id="PS50865"/>
    </source>
</evidence>
<dbReference type="InterPro" id="IPR011990">
    <property type="entry name" value="TPR-like_helical_dom_sf"/>
</dbReference>
<keyword evidence="1" id="KW-0479">Metal-binding</keyword>
<dbReference type="InterPro" id="IPR002893">
    <property type="entry name" value="Znf_MYND"/>
</dbReference>
<name>A0A7S3K583_9STRA</name>
<evidence type="ECO:0000256" key="2">
    <source>
        <dbReference type="ARBA" id="ARBA00022771"/>
    </source>
</evidence>
<dbReference type="Gene3D" id="6.10.140.2220">
    <property type="match status" value="1"/>
</dbReference>
<dbReference type="AlphaFoldDB" id="A0A7S3K583"/>
<dbReference type="GO" id="GO:0008270">
    <property type="term" value="F:zinc ion binding"/>
    <property type="evidence" value="ECO:0007669"/>
    <property type="project" value="UniProtKB-KW"/>
</dbReference>
<reference evidence="6" key="1">
    <citation type="submission" date="2021-01" db="EMBL/GenBank/DDBJ databases">
        <authorList>
            <person name="Corre E."/>
            <person name="Pelletier E."/>
            <person name="Niang G."/>
            <person name="Scheremetjew M."/>
            <person name="Finn R."/>
            <person name="Kale V."/>
            <person name="Holt S."/>
            <person name="Cochrane G."/>
            <person name="Meng A."/>
            <person name="Brown T."/>
            <person name="Cohen L."/>
        </authorList>
    </citation>
    <scope>NUCLEOTIDE SEQUENCE</scope>
    <source>
        <strain evidence="6">CCMP1510</strain>
    </source>
</reference>
<dbReference type="EMBL" id="HBIJ01020462">
    <property type="protein sequence ID" value="CAE0372606.1"/>
    <property type="molecule type" value="Transcribed_RNA"/>
</dbReference>
<dbReference type="SUPFAM" id="SSF144232">
    <property type="entry name" value="HIT/MYND zinc finger-like"/>
    <property type="match status" value="1"/>
</dbReference>
<keyword evidence="3" id="KW-0862">Zinc</keyword>
<proteinExistence type="predicted"/>
<dbReference type="SMART" id="SM00671">
    <property type="entry name" value="SEL1"/>
    <property type="match status" value="1"/>
</dbReference>
<organism evidence="6">
    <name type="scientific">Aureoumbra lagunensis</name>
    <dbReference type="NCBI Taxonomy" id="44058"/>
    <lineage>
        <taxon>Eukaryota</taxon>
        <taxon>Sar</taxon>
        <taxon>Stramenopiles</taxon>
        <taxon>Ochrophyta</taxon>
        <taxon>Pelagophyceae</taxon>
        <taxon>Pelagomonadales</taxon>
        <taxon>Aureoumbra</taxon>
    </lineage>
</organism>
<protein>
    <recommendedName>
        <fullName evidence="5">MYND-type domain-containing protein</fullName>
    </recommendedName>
</protein>
<accession>A0A7S3K583</accession>
<dbReference type="Pfam" id="PF08238">
    <property type="entry name" value="Sel1"/>
    <property type="match status" value="1"/>
</dbReference>
<evidence type="ECO:0000256" key="4">
    <source>
        <dbReference type="PROSITE-ProRule" id="PRU00134"/>
    </source>
</evidence>
<evidence type="ECO:0000313" key="6">
    <source>
        <dbReference type="EMBL" id="CAE0372606.1"/>
    </source>
</evidence>
<keyword evidence="2 4" id="KW-0863">Zinc-finger</keyword>
<sequence>MQDDADAQCNLGYCYYNGHGVEQSYETALEFYRRAADKTSMYRDSFIECYIAGCGIDAANDIKLYRVLDRKARGGCRHAREYLREKASTNAQAAYRFSRYLRSQGDALAQEYFDRARNMGLDNLRNFPICASCGNVGLDVSLCGRCRRKYFCGPACIQKAWQVHRHECSRS</sequence>
<feature type="domain" description="MYND-type" evidence="5">
    <location>
        <begin position="130"/>
        <end position="168"/>
    </location>
</feature>
<dbReference type="InterPro" id="IPR006597">
    <property type="entry name" value="Sel1-like"/>
</dbReference>
<dbReference type="SUPFAM" id="SSF81901">
    <property type="entry name" value="HCP-like"/>
    <property type="match status" value="1"/>
</dbReference>
<dbReference type="Gene3D" id="1.25.40.10">
    <property type="entry name" value="Tetratricopeptide repeat domain"/>
    <property type="match status" value="1"/>
</dbReference>
<dbReference type="PROSITE" id="PS50865">
    <property type="entry name" value="ZF_MYND_2"/>
    <property type="match status" value="1"/>
</dbReference>
<evidence type="ECO:0000256" key="3">
    <source>
        <dbReference type="ARBA" id="ARBA00022833"/>
    </source>
</evidence>
<gene>
    <name evidence="6" type="ORF">ALAG00032_LOCUS13390</name>
</gene>